<organism evidence="8 9">
    <name type="scientific">Aquipluma nitroreducens</name>
    <dbReference type="NCBI Taxonomy" id="2010828"/>
    <lineage>
        <taxon>Bacteria</taxon>
        <taxon>Pseudomonadati</taxon>
        <taxon>Bacteroidota</taxon>
        <taxon>Bacteroidia</taxon>
        <taxon>Marinilabiliales</taxon>
        <taxon>Prolixibacteraceae</taxon>
        <taxon>Aquipluma</taxon>
    </lineage>
</organism>
<dbReference type="SUPFAM" id="SSF53850">
    <property type="entry name" value="Periplasmic binding protein-like II"/>
    <property type="match status" value="1"/>
</dbReference>
<evidence type="ECO:0000313" key="8">
    <source>
        <dbReference type="EMBL" id="BBE16865.1"/>
    </source>
</evidence>
<feature type="signal peptide" evidence="7">
    <location>
        <begin position="1"/>
        <end position="18"/>
    </location>
</feature>
<comment type="subunit">
    <text evidence="5">The complex is composed of two ATP-binding proteins (ModC), two transmembrane proteins (ModB) and a solute-binding protein (ModA).</text>
</comment>
<gene>
    <name evidence="8" type="ORF">AQPE_1012</name>
</gene>
<comment type="similarity">
    <text evidence="1">Belongs to the bacterial solute-binding protein ModA family.</text>
</comment>
<feature type="binding site" evidence="6">
    <location>
        <position position="56"/>
    </location>
    <ligand>
        <name>molybdate</name>
        <dbReference type="ChEBI" id="CHEBI:36264"/>
    </ligand>
</feature>
<evidence type="ECO:0000256" key="3">
    <source>
        <dbReference type="ARBA" id="ARBA00022723"/>
    </source>
</evidence>
<dbReference type="Proteomes" id="UP001193389">
    <property type="component" value="Chromosome"/>
</dbReference>
<dbReference type="AlphaFoldDB" id="A0A5K7S5V3"/>
<dbReference type="InterPro" id="IPR005950">
    <property type="entry name" value="ModA"/>
</dbReference>
<dbReference type="GO" id="GO:1901359">
    <property type="term" value="F:tungstate binding"/>
    <property type="evidence" value="ECO:0007669"/>
    <property type="project" value="UniProtKB-ARBA"/>
</dbReference>
<dbReference type="EMBL" id="AP018694">
    <property type="protein sequence ID" value="BBE16865.1"/>
    <property type="molecule type" value="Genomic_DNA"/>
</dbReference>
<feature type="binding site" evidence="6">
    <location>
        <position position="162"/>
    </location>
    <ligand>
        <name>molybdate</name>
        <dbReference type="ChEBI" id="CHEBI:36264"/>
    </ligand>
</feature>
<keyword evidence="4 7" id="KW-0732">Signal</keyword>
<evidence type="ECO:0000256" key="2">
    <source>
        <dbReference type="ARBA" id="ARBA00022505"/>
    </source>
</evidence>
<evidence type="ECO:0000256" key="4">
    <source>
        <dbReference type="ARBA" id="ARBA00022729"/>
    </source>
</evidence>
<dbReference type="PIRSF" id="PIRSF004846">
    <property type="entry name" value="ModA"/>
    <property type="match status" value="1"/>
</dbReference>
<dbReference type="InterPro" id="IPR044084">
    <property type="entry name" value="AvModA-like_subst-bd"/>
</dbReference>
<dbReference type="NCBIfam" id="TIGR01256">
    <property type="entry name" value="modA"/>
    <property type="match status" value="1"/>
</dbReference>
<evidence type="ECO:0000256" key="1">
    <source>
        <dbReference type="ARBA" id="ARBA00009175"/>
    </source>
</evidence>
<dbReference type="GO" id="GO:0046872">
    <property type="term" value="F:metal ion binding"/>
    <property type="evidence" value="ECO:0007669"/>
    <property type="project" value="UniProtKB-KW"/>
</dbReference>
<dbReference type="PANTHER" id="PTHR30632">
    <property type="entry name" value="MOLYBDATE-BINDING PERIPLASMIC PROTEIN"/>
    <property type="match status" value="1"/>
</dbReference>
<dbReference type="GO" id="GO:0030973">
    <property type="term" value="F:molybdate ion binding"/>
    <property type="evidence" value="ECO:0007669"/>
    <property type="project" value="InterPro"/>
</dbReference>
<dbReference type="InterPro" id="IPR050682">
    <property type="entry name" value="ModA/WtpA"/>
</dbReference>
<dbReference type="Gene3D" id="3.40.190.10">
    <property type="entry name" value="Periplasmic binding protein-like II"/>
    <property type="match status" value="2"/>
</dbReference>
<evidence type="ECO:0000256" key="7">
    <source>
        <dbReference type="SAM" id="SignalP"/>
    </source>
</evidence>
<keyword evidence="3 6" id="KW-0479">Metal-binding</keyword>
<dbReference type="KEGG" id="anf:AQPE_1012"/>
<proteinExistence type="inferred from homology"/>
<dbReference type="FunFam" id="3.40.190.10:FF:000035">
    <property type="entry name" value="Molybdate ABC transporter substrate-binding protein"/>
    <property type="match status" value="1"/>
</dbReference>
<keyword evidence="2 6" id="KW-0500">Molybdenum</keyword>
<dbReference type="GO" id="GO:0015689">
    <property type="term" value="P:molybdate ion transport"/>
    <property type="evidence" value="ECO:0007669"/>
    <property type="project" value="InterPro"/>
</dbReference>
<keyword evidence="9" id="KW-1185">Reference proteome</keyword>
<evidence type="ECO:0000256" key="6">
    <source>
        <dbReference type="PIRSR" id="PIRSR004846-1"/>
    </source>
</evidence>
<protein>
    <submittedName>
        <fullName evidence="8">Molybdenum ABC transporter, periplasmic molybdenum-binding protein ModA</fullName>
    </submittedName>
</protein>
<accession>A0A5K7S5V3</accession>
<evidence type="ECO:0000313" key="9">
    <source>
        <dbReference type="Proteomes" id="UP001193389"/>
    </source>
</evidence>
<sequence length="244" mass="26773">MKRILTIIALFVALATQAQTVKVAAAANLRFVFDEIKSSYRSVNPKVTIAPNFGSSGALLQQILNGAEFDIFMAADNSFPVKLRDQGAASGEIKTYAMGKLVLWSNTLDVSKGLEMLTNPSVKRIAIAKPELAPYGDRAIKVLKSSGLYEKVKEKIIYADNISQTAQFAQTGNAEIGFLAMSLTLTPEMKGSVYVIDPKSYKPVEQAMVLVKSWKTNPEAAKFMKFVLSDQCKPIFEKYGYIVP</sequence>
<dbReference type="Pfam" id="PF13531">
    <property type="entry name" value="SBP_bac_11"/>
    <property type="match status" value="1"/>
</dbReference>
<name>A0A5K7S5V3_9BACT</name>
<evidence type="ECO:0000256" key="5">
    <source>
        <dbReference type="ARBA" id="ARBA00062515"/>
    </source>
</evidence>
<feature type="chain" id="PRO_5024383431" evidence="7">
    <location>
        <begin position="19"/>
        <end position="244"/>
    </location>
</feature>
<reference evidence="8" key="1">
    <citation type="journal article" date="2020" name="Int. J. Syst. Evol. Microbiol.">
        <title>Aquipluma nitroreducens gen. nov. sp. nov., a novel facultatively anaerobic bacterium isolated from a freshwater lake.</title>
        <authorList>
            <person name="Watanabe M."/>
            <person name="Kojima H."/>
            <person name="Fukui M."/>
        </authorList>
    </citation>
    <scope>NUCLEOTIDE SEQUENCE</scope>
    <source>
        <strain evidence="8">MeG22</strain>
    </source>
</reference>
<dbReference type="CDD" id="cd13539">
    <property type="entry name" value="PBP2_AvModA"/>
    <property type="match status" value="1"/>
</dbReference>
<dbReference type="PANTHER" id="PTHR30632:SF14">
    <property type="entry name" value="TUNGSTATE_MOLYBDATE_CHROMATE-BINDING PROTEIN MODA"/>
    <property type="match status" value="1"/>
</dbReference>
<dbReference type="RefSeq" id="WP_318349902.1">
    <property type="nucleotide sequence ID" value="NZ_AP018694.1"/>
</dbReference>